<gene>
    <name evidence="2" type="ORF">KHLLAP_LOCUS7994</name>
</gene>
<comment type="caution">
    <text evidence="2">The sequence shown here is derived from an EMBL/GenBank/DDBJ whole genome shotgun (WGS) entry which is preliminary data.</text>
</comment>
<protein>
    <submittedName>
        <fullName evidence="2">Uu.00g087120.m01.CDS01</fullName>
    </submittedName>
</protein>
<sequence length="305" mass="32420">MYTISLSLATTLLLSGLLAVAIPLPSADSDSDAATGQWMVSDAHRTKSSNNTVCSWHLRLSDPAPAPNTPGSPTTTYTCDFTVVAPPGQDCGDRSWTVAKCSGNNAFVINGGHSPLRFVVMVIVNAVEKSQAFFGFPDLKLDTNTTIAPQIVARKPLGASSSSSSSASAAAAARAALADFHHGPRFENTTAAEWTVANMYRHSDPTTHAVNMSFGIRNGAAEPFPCYLNLQAPEGNELATWSFYDEKCNNSDWTASWGYTTAGDAGIMTLVDPARKHRAFFGFHHINKDENLGTAGPSPVEACDC</sequence>
<organism evidence="2 3">
    <name type="scientific">Anthostomella pinea</name>
    <dbReference type="NCBI Taxonomy" id="933095"/>
    <lineage>
        <taxon>Eukaryota</taxon>
        <taxon>Fungi</taxon>
        <taxon>Dikarya</taxon>
        <taxon>Ascomycota</taxon>
        <taxon>Pezizomycotina</taxon>
        <taxon>Sordariomycetes</taxon>
        <taxon>Xylariomycetidae</taxon>
        <taxon>Xylariales</taxon>
        <taxon>Xylariaceae</taxon>
        <taxon>Anthostomella</taxon>
    </lineage>
</organism>
<accession>A0AAI8VN76</accession>
<dbReference type="AlphaFoldDB" id="A0AAI8VN76"/>
<feature type="chain" id="PRO_5042480128" evidence="1">
    <location>
        <begin position="30"/>
        <end position="305"/>
    </location>
</feature>
<dbReference type="EMBL" id="CAUWAG010000010">
    <property type="protein sequence ID" value="CAJ2507526.1"/>
    <property type="molecule type" value="Genomic_DNA"/>
</dbReference>
<reference evidence="2" key="1">
    <citation type="submission" date="2023-10" db="EMBL/GenBank/DDBJ databases">
        <authorList>
            <person name="Hackl T."/>
        </authorList>
    </citation>
    <scope>NUCLEOTIDE SEQUENCE</scope>
</reference>
<keyword evidence="1" id="KW-0732">Signal</keyword>
<dbReference type="PANTHER" id="PTHR39602:SF2">
    <property type="entry name" value="ACW-9"/>
    <property type="match status" value="1"/>
</dbReference>
<name>A0AAI8VN76_9PEZI</name>
<evidence type="ECO:0000313" key="2">
    <source>
        <dbReference type="EMBL" id="CAJ2507526.1"/>
    </source>
</evidence>
<proteinExistence type="predicted"/>
<evidence type="ECO:0000256" key="1">
    <source>
        <dbReference type="SAM" id="SignalP"/>
    </source>
</evidence>
<dbReference type="PANTHER" id="PTHR39602">
    <property type="entry name" value="ACW-9"/>
    <property type="match status" value="1"/>
</dbReference>
<evidence type="ECO:0000313" key="3">
    <source>
        <dbReference type="Proteomes" id="UP001295740"/>
    </source>
</evidence>
<dbReference type="Proteomes" id="UP001295740">
    <property type="component" value="Unassembled WGS sequence"/>
</dbReference>
<keyword evidence="3" id="KW-1185">Reference proteome</keyword>
<feature type="signal peptide" evidence="1">
    <location>
        <begin position="1"/>
        <end position="29"/>
    </location>
</feature>